<reference evidence="1" key="1">
    <citation type="submission" date="2022-05" db="EMBL/GenBank/DDBJ databases">
        <authorList>
            <person name="Sun H.-N."/>
        </authorList>
    </citation>
    <scope>NUCLEOTIDE SEQUENCE</scope>
    <source>
        <strain evidence="1">HB14</strain>
    </source>
</reference>
<keyword evidence="2" id="KW-1185">Reference proteome</keyword>
<dbReference type="Pfam" id="PF11197">
    <property type="entry name" value="DUF2835"/>
    <property type="match status" value="1"/>
</dbReference>
<name>A0A9X2I115_9GAMM</name>
<accession>A0A9X2I115</accession>
<gene>
    <name evidence="1" type="ORF">M6D89_05175</name>
</gene>
<reference evidence="1" key="2">
    <citation type="submission" date="2023-01" db="EMBL/GenBank/DDBJ databases">
        <title>Gilvimarinus xylanilyticus HB14 isolated from Caulerpa lentillifera aquaculture base in Hainan, China.</title>
        <authorList>
            <person name="Zhang Y.-J."/>
        </authorList>
    </citation>
    <scope>NUCLEOTIDE SEQUENCE</scope>
    <source>
        <strain evidence="1">HB14</strain>
    </source>
</reference>
<dbReference type="RefSeq" id="WP_253966957.1">
    <property type="nucleotide sequence ID" value="NZ_JAMFTH010000001.1"/>
</dbReference>
<organism evidence="1 2">
    <name type="scientific">Gilvimarinus xylanilyticus</name>
    <dbReference type="NCBI Taxonomy" id="2944139"/>
    <lineage>
        <taxon>Bacteria</taxon>
        <taxon>Pseudomonadati</taxon>
        <taxon>Pseudomonadota</taxon>
        <taxon>Gammaproteobacteria</taxon>
        <taxon>Cellvibrionales</taxon>
        <taxon>Cellvibrionaceae</taxon>
        <taxon>Gilvimarinus</taxon>
    </lineage>
</organism>
<protein>
    <submittedName>
        <fullName evidence="1">DUF2835 domain-containing protein</fullName>
    </submittedName>
</protein>
<proteinExistence type="predicted"/>
<evidence type="ECO:0000313" key="2">
    <source>
        <dbReference type="Proteomes" id="UP001139319"/>
    </source>
</evidence>
<dbReference type="EMBL" id="JAMFTH010000001">
    <property type="protein sequence ID" value="MCP8898688.1"/>
    <property type="molecule type" value="Genomic_DNA"/>
</dbReference>
<dbReference type="AlphaFoldDB" id="A0A9X2I115"/>
<dbReference type="InterPro" id="IPR021363">
    <property type="entry name" value="DUF2835"/>
</dbReference>
<evidence type="ECO:0000313" key="1">
    <source>
        <dbReference type="EMBL" id="MCP8898688.1"/>
    </source>
</evidence>
<dbReference type="Proteomes" id="UP001139319">
    <property type="component" value="Unassembled WGS sequence"/>
</dbReference>
<sequence length="68" mass="7876">MPLSISPEQLQRWYQGSVKDVVARAQDGRRVRFPVSVLRPFVGHDGIQGHYVLEFDDSNRFHRLLKIG</sequence>
<comment type="caution">
    <text evidence="1">The sequence shown here is derived from an EMBL/GenBank/DDBJ whole genome shotgun (WGS) entry which is preliminary data.</text>
</comment>